<gene>
    <name evidence="2" type="ORF">FUAX_43120</name>
</gene>
<proteinExistence type="predicted"/>
<dbReference type="KEGG" id="fax:FUAX_43120"/>
<feature type="signal peptide" evidence="1">
    <location>
        <begin position="1"/>
        <end position="26"/>
    </location>
</feature>
<evidence type="ECO:0008006" key="4">
    <source>
        <dbReference type="Google" id="ProtNLM"/>
    </source>
</evidence>
<keyword evidence="1" id="KW-0732">Signal</keyword>
<dbReference type="SUPFAM" id="SSF75011">
    <property type="entry name" value="3-carboxy-cis,cis-mucoante lactonizing enzyme"/>
    <property type="match status" value="1"/>
</dbReference>
<evidence type="ECO:0000313" key="2">
    <source>
        <dbReference type="EMBL" id="BDD11880.1"/>
    </source>
</evidence>
<dbReference type="AlphaFoldDB" id="A0AAU9DH48"/>
<reference evidence="2 3" key="1">
    <citation type="submission" date="2021-12" db="EMBL/GenBank/DDBJ databases">
        <title>Genome sequencing of bacteria with rrn-lacking chromosome and rrn-plasmid.</title>
        <authorList>
            <person name="Anda M."/>
            <person name="Iwasaki W."/>
        </authorList>
    </citation>
    <scope>NUCLEOTIDE SEQUENCE [LARGE SCALE GENOMIC DNA]</scope>
    <source>
        <strain evidence="2 3">DSM 100852</strain>
        <plasmid evidence="2 3">pFA2</plasmid>
    </source>
</reference>
<accession>A0AAU9DH48</accession>
<keyword evidence="2" id="KW-0614">Plasmid</keyword>
<sequence>MNCYTKYIKVVIAFLIVFATNSKAQAQVWEKDKIVFPEREKVKVANTGKSIDILDEYAVAVTDGGIVVWKLSGNEWKIQARLGLPDKPKARFESVKIESEYIAGLYKGDLYLFDKKNGEWSDSQEAVKVEAPLGSIRGNGFDIASNTLAYITFNTETESRNVIALIKRPNGGWASASSLQPKHVETENPIWRIALTDDILCATSFGTENKLHIFENNGNDWNSSSLFEQVYISENTEDHKPSGLGYAIAVHQQSIVALDGKTGYIHLFQKASGSWPDMEEVDTKLLRPKSLVAIKNDYPVVDLDFKTNRIAITYWNNEKISVLTDLFEASGDTWERTDPRMIWENWIENHAGIGFFGNFETNVAIGNDIVAVYIDGEKNVPADFENLNFYKKETFWPKAVKMSYEKPGPLRTTTHSQSPWLESRLPAVAFQGDLCAMPVRHRKRQSVGIYDISGEKRKPLAYLSTDRPDFFPEEIIFEEGRLFVLSKDRSNDGLLVYVFEKKGNDWISTRKADALVEIGNGDNPNAKGKIRFLENRLEVWDGKELYSFRKDGYKWVPANDSQTLEIGETDFIADKFSWNRTEVARLILTENESRIYAFQKNGQRYSDTPVMVGNLSGEKKLSPKTNFSIADNGTITVTSGSDVFLYSKQQEGGYKKATVSVDNYVNDAEKVNVLSALVKGNNLFVTYKAYRLGESIVEAIVLTKGGSEGWETNLSNTMLIEGKADTDLLKTARIITDFQSEENKVILFDRFYSDSENMKSKEAFILFKGQE</sequence>
<feature type="chain" id="PRO_5043863195" description="WD40 repeat domain-containing protein" evidence="1">
    <location>
        <begin position="27"/>
        <end position="771"/>
    </location>
</feature>
<dbReference type="Proteomes" id="UP001348817">
    <property type="component" value="Plasmid pFA2"/>
</dbReference>
<name>A0AAU9DH48_9BACT</name>
<evidence type="ECO:0000256" key="1">
    <source>
        <dbReference type="SAM" id="SignalP"/>
    </source>
</evidence>
<dbReference type="RefSeq" id="WP_338395281.1">
    <property type="nucleotide sequence ID" value="NZ_AP025316.1"/>
</dbReference>
<protein>
    <recommendedName>
        <fullName evidence="4">WD40 repeat domain-containing protein</fullName>
    </recommendedName>
</protein>
<organism evidence="2 3">
    <name type="scientific">Fulvitalea axinellae</name>
    <dbReference type="NCBI Taxonomy" id="1182444"/>
    <lineage>
        <taxon>Bacteria</taxon>
        <taxon>Pseudomonadati</taxon>
        <taxon>Bacteroidota</taxon>
        <taxon>Cytophagia</taxon>
        <taxon>Cytophagales</taxon>
        <taxon>Persicobacteraceae</taxon>
        <taxon>Fulvitalea</taxon>
    </lineage>
</organism>
<geneLocation type="plasmid" evidence="2 3">
    <name>pFA2</name>
</geneLocation>
<keyword evidence="3" id="KW-1185">Reference proteome</keyword>
<evidence type="ECO:0000313" key="3">
    <source>
        <dbReference type="Proteomes" id="UP001348817"/>
    </source>
</evidence>
<dbReference type="EMBL" id="AP025316">
    <property type="protein sequence ID" value="BDD11880.1"/>
    <property type="molecule type" value="Genomic_DNA"/>
</dbReference>